<dbReference type="Pfam" id="PF00656">
    <property type="entry name" value="Peptidase_C14"/>
    <property type="match status" value="1"/>
</dbReference>
<dbReference type="GO" id="GO:0005886">
    <property type="term" value="C:plasma membrane"/>
    <property type="evidence" value="ECO:0007669"/>
    <property type="project" value="TreeGrafter"/>
</dbReference>
<feature type="domain" description="TIR" evidence="6">
    <location>
        <begin position="275"/>
        <end position="407"/>
    </location>
</feature>
<evidence type="ECO:0000256" key="5">
    <source>
        <dbReference type="ARBA" id="ARBA00023136"/>
    </source>
</evidence>
<dbReference type="SUPFAM" id="SSF52200">
    <property type="entry name" value="Toll/Interleukin receptor TIR domain"/>
    <property type="match status" value="1"/>
</dbReference>
<keyword evidence="4" id="KW-1133">Transmembrane helix</keyword>
<evidence type="ECO:0000313" key="7">
    <source>
        <dbReference type="EMBL" id="GHO90789.1"/>
    </source>
</evidence>
<sequence>MSIMDNAHALIIGIADYQYINRLPQTITKDARDIYNILIDRQRCGYLLSNVQLLLDKQATQAAIRQALANLAKHSNQDSAVFFYISSHGGRIESSPYAGEYLLPVDTIYDSDQTVAQTAISGEEFTNALRAIPARKVVIIFDCCHSGGIGQPKVATAPLLKSGLSEHYYEVLQHGRGRVILASSRSTEFSYILPGAANSLFTRHLLDALQGGVPGPGGVIRIFDLFHYVQPRVTAEQPNQHPLFKAEVEENFPVVLYLGGKAPASISAIPAVDDFVYDIFISYRQREPDKTWVRKTLLPALEARGLHVCIDYRDFRLGAPLIKEMEQAIEHSRYTLAVLSPAYLKSNFTDLENVLAEHLGLEQSQRRLLAVMREACRPRLGMRARLWLDMTDDEEFEMNIDRLAYELHQEPNT</sequence>
<keyword evidence="5" id="KW-0472">Membrane</keyword>
<dbReference type="GO" id="GO:0007165">
    <property type="term" value="P:signal transduction"/>
    <property type="evidence" value="ECO:0007669"/>
    <property type="project" value="InterPro"/>
</dbReference>
<gene>
    <name evidence="7" type="ORF">KSF_008370</name>
</gene>
<dbReference type="InterPro" id="IPR011600">
    <property type="entry name" value="Pept_C14_caspase"/>
</dbReference>
<evidence type="ECO:0000256" key="2">
    <source>
        <dbReference type="ARBA" id="ARBA00022692"/>
    </source>
</evidence>
<dbReference type="Gene3D" id="3.40.50.10140">
    <property type="entry name" value="Toll/interleukin-1 receptor homology (TIR) domain"/>
    <property type="match status" value="1"/>
</dbReference>
<dbReference type="Gene3D" id="3.40.50.1460">
    <property type="match status" value="1"/>
</dbReference>
<proteinExistence type="predicted"/>
<dbReference type="PROSITE" id="PS50104">
    <property type="entry name" value="TIR"/>
    <property type="match status" value="1"/>
</dbReference>
<dbReference type="InterPro" id="IPR029030">
    <property type="entry name" value="Caspase-like_dom_sf"/>
</dbReference>
<evidence type="ECO:0000256" key="4">
    <source>
        <dbReference type="ARBA" id="ARBA00022989"/>
    </source>
</evidence>
<dbReference type="SUPFAM" id="SSF52129">
    <property type="entry name" value="Caspase-like"/>
    <property type="match status" value="1"/>
</dbReference>
<accession>A0A8J3MXB7</accession>
<dbReference type="AlphaFoldDB" id="A0A8J3MXB7"/>
<keyword evidence="3" id="KW-0732">Signal</keyword>
<reference evidence="7" key="1">
    <citation type="submission" date="2020-10" db="EMBL/GenBank/DDBJ databases">
        <title>Taxonomic study of unclassified bacteria belonging to the class Ktedonobacteria.</title>
        <authorList>
            <person name="Yabe S."/>
            <person name="Wang C.M."/>
            <person name="Zheng Y."/>
            <person name="Sakai Y."/>
            <person name="Cavaletti L."/>
            <person name="Monciardini P."/>
            <person name="Donadio S."/>
        </authorList>
    </citation>
    <scope>NUCLEOTIDE SEQUENCE</scope>
    <source>
        <strain evidence="7">ID150040</strain>
    </source>
</reference>
<dbReference type="Proteomes" id="UP000597444">
    <property type="component" value="Unassembled WGS sequence"/>
</dbReference>
<keyword evidence="8" id="KW-1185">Reference proteome</keyword>
<comment type="subcellular location">
    <subcellularLocation>
        <location evidence="1">Membrane</location>
    </subcellularLocation>
</comment>
<keyword evidence="2" id="KW-0812">Transmembrane</keyword>
<protein>
    <recommendedName>
        <fullName evidence="6">TIR domain-containing protein</fullName>
    </recommendedName>
</protein>
<dbReference type="InterPro" id="IPR000157">
    <property type="entry name" value="TIR_dom"/>
</dbReference>
<evidence type="ECO:0000313" key="8">
    <source>
        <dbReference type="Proteomes" id="UP000597444"/>
    </source>
</evidence>
<dbReference type="RefSeq" id="WP_220201732.1">
    <property type="nucleotide sequence ID" value="NZ_BNJK01000001.1"/>
</dbReference>
<dbReference type="GO" id="GO:0038023">
    <property type="term" value="F:signaling receptor activity"/>
    <property type="evidence" value="ECO:0007669"/>
    <property type="project" value="TreeGrafter"/>
</dbReference>
<dbReference type="InterPro" id="IPR035897">
    <property type="entry name" value="Toll_tir_struct_dom_sf"/>
</dbReference>
<dbReference type="SMART" id="SM00255">
    <property type="entry name" value="TIR"/>
    <property type="match status" value="1"/>
</dbReference>
<dbReference type="Pfam" id="PF13676">
    <property type="entry name" value="TIR_2"/>
    <property type="match status" value="1"/>
</dbReference>
<dbReference type="PANTHER" id="PTHR24365">
    <property type="entry name" value="TOLL-LIKE RECEPTOR"/>
    <property type="match status" value="1"/>
</dbReference>
<organism evidence="7 8">
    <name type="scientific">Reticulibacter mediterranei</name>
    <dbReference type="NCBI Taxonomy" id="2778369"/>
    <lineage>
        <taxon>Bacteria</taxon>
        <taxon>Bacillati</taxon>
        <taxon>Chloroflexota</taxon>
        <taxon>Ktedonobacteria</taxon>
        <taxon>Ktedonobacterales</taxon>
        <taxon>Reticulibacteraceae</taxon>
        <taxon>Reticulibacter</taxon>
    </lineage>
</organism>
<evidence type="ECO:0000256" key="1">
    <source>
        <dbReference type="ARBA" id="ARBA00004370"/>
    </source>
</evidence>
<dbReference type="EMBL" id="BNJK01000001">
    <property type="protein sequence ID" value="GHO90789.1"/>
    <property type="molecule type" value="Genomic_DNA"/>
</dbReference>
<comment type="caution">
    <text evidence="7">The sequence shown here is derived from an EMBL/GenBank/DDBJ whole genome shotgun (WGS) entry which is preliminary data.</text>
</comment>
<evidence type="ECO:0000259" key="6">
    <source>
        <dbReference type="PROSITE" id="PS50104"/>
    </source>
</evidence>
<name>A0A8J3MXB7_9CHLR</name>
<dbReference type="GO" id="GO:0004197">
    <property type="term" value="F:cysteine-type endopeptidase activity"/>
    <property type="evidence" value="ECO:0007669"/>
    <property type="project" value="InterPro"/>
</dbReference>
<evidence type="ECO:0000256" key="3">
    <source>
        <dbReference type="ARBA" id="ARBA00022729"/>
    </source>
</evidence>
<dbReference type="GO" id="GO:0006508">
    <property type="term" value="P:proteolysis"/>
    <property type="evidence" value="ECO:0007669"/>
    <property type="project" value="InterPro"/>
</dbReference>
<dbReference type="PANTHER" id="PTHR24365:SF541">
    <property type="entry name" value="PROTEIN TOLL-RELATED"/>
    <property type="match status" value="1"/>
</dbReference>